<dbReference type="InterPro" id="IPR036397">
    <property type="entry name" value="RNaseH_sf"/>
</dbReference>
<dbReference type="Pfam" id="PF04218">
    <property type="entry name" value="CENP-B_N"/>
    <property type="match status" value="1"/>
</dbReference>
<sequence>MNSERPASSKASRKEVKRPKATMTIQQKVELLDMVREKKNFAAVARHYGINESTVRYIQKNEAQIRSSASLSFREAAKNVSRVRNKYIVRMESALALWIKDCMKKCIPLDGNIIREKARSLYKQFSMNEGAEPQPATSRHIEDFTASRGWFDRFRKRFNLGSVSLYGQAASADTAAAEKYPDTLMAIIQEKKYEPEQVFNMDETGLFWKKLPSRTYLMKDEATPPGVKVRKDRVTLIMCGNAAGHMLKPGLIHKSPNPRSLKNENKNLLPVFWMHHPKSWMTKALFSQWFQQCFVPQAKQYLLSLGMEFKVLLLLDNAGGHHADVHSEGVQIQLLPPNTTSLIQPMDQGVIRAFKALYTKISLQRIVNAMDADENFTLKGYWLEFSISACLSVIQSALGEMKKETLNTCWKKLWPDCVHHHEGFSPDEVQHAAVNEAVTLAKLLGAKGFDEISEEQVSTLIDAYSEPLTDADLAELTKSETEEDEEAEPEVDTEEEQGLTLERLSQILGTARNLQAMIESWDPDMIRALKFSNGFDALLQPYKHLLHALKKERRQLPITMFLTRMQTSQKETAAGVAPEARRIICFGAHGDVNQLLCCAVTSPPRLRSLIHYNQ</sequence>
<proteinExistence type="inferred from homology"/>
<dbReference type="Gene3D" id="1.10.10.60">
    <property type="entry name" value="Homeodomain-like"/>
    <property type="match status" value="1"/>
</dbReference>
<reference evidence="7" key="1">
    <citation type="journal article" date="2014" name="Nat. Genet.">
        <title>Genome and transcriptome of the porcine whipworm Trichuris suis.</title>
        <authorList>
            <person name="Jex A.R."/>
            <person name="Nejsum P."/>
            <person name="Schwarz E.M."/>
            <person name="Hu L."/>
            <person name="Young N.D."/>
            <person name="Hall R.S."/>
            <person name="Korhonen P.K."/>
            <person name="Liao S."/>
            <person name="Thamsborg S."/>
            <person name="Xia J."/>
            <person name="Xu P."/>
            <person name="Wang S."/>
            <person name="Scheerlinck J.P."/>
            <person name="Hofmann A."/>
            <person name="Sternberg P.W."/>
            <person name="Wang J."/>
            <person name="Gasser R.B."/>
        </authorList>
    </citation>
    <scope>NUCLEOTIDE SEQUENCE [LARGE SCALE GENOMIC DNA]</scope>
    <source>
        <strain evidence="7">DCEP-RM93F</strain>
    </source>
</reference>
<keyword evidence="4" id="KW-0539">Nucleus</keyword>
<dbReference type="GO" id="GO:0003677">
    <property type="term" value="F:DNA binding"/>
    <property type="evidence" value="ECO:0007669"/>
    <property type="project" value="UniProtKB-KW"/>
</dbReference>
<dbReference type="Gene3D" id="3.30.420.10">
    <property type="entry name" value="Ribonuclease H-like superfamily/Ribonuclease H"/>
    <property type="match status" value="1"/>
</dbReference>
<keyword evidence="3" id="KW-0238">DNA-binding</keyword>
<dbReference type="InterPro" id="IPR036388">
    <property type="entry name" value="WH-like_DNA-bd_sf"/>
</dbReference>
<comment type="similarity">
    <text evidence="2">Belongs to the tigger transposable element derived protein family.</text>
</comment>
<dbReference type="Pfam" id="PF03221">
    <property type="entry name" value="HTH_Tnp_Tc5"/>
    <property type="match status" value="1"/>
</dbReference>
<dbReference type="EMBL" id="KL367748">
    <property type="protein sequence ID" value="KFD59744.1"/>
    <property type="molecule type" value="Genomic_DNA"/>
</dbReference>
<dbReference type="Gene3D" id="1.10.10.10">
    <property type="entry name" value="Winged helix-like DNA-binding domain superfamily/Winged helix DNA-binding domain"/>
    <property type="match status" value="1"/>
</dbReference>
<dbReference type="PROSITE" id="PS51253">
    <property type="entry name" value="HTH_CENPB"/>
    <property type="match status" value="1"/>
</dbReference>
<dbReference type="InterPro" id="IPR009057">
    <property type="entry name" value="Homeodomain-like_sf"/>
</dbReference>
<evidence type="ECO:0000256" key="5">
    <source>
        <dbReference type="SAM" id="MobiDB-lite"/>
    </source>
</evidence>
<comment type="subcellular location">
    <subcellularLocation>
        <location evidence="1">Nucleus</location>
    </subcellularLocation>
</comment>
<dbReference type="InterPro" id="IPR004875">
    <property type="entry name" value="DDE_SF_endonuclease_dom"/>
</dbReference>
<dbReference type="SMART" id="SM00674">
    <property type="entry name" value="CENPB"/>
    <property type="match status" value="1"/>
</dbReference>
<feature type="compositionally biased region" description="Polar residues" evidence="5">
    <location>
        <begin position="1"/>
        <end position="10"/>
    </location>
</feature>
<dbReference type="InterPro" id="IPR006600">
    <property type="entry name" value="HTH_CenpB_DNA-bd_dom"/>
</dbReference>
<evidence type="ECO:0000256" key="1">
    <source>
        <dbReference type="ARBA" id="ARBA00004123"/>
    </source>
</evidence>
<feature type="region of interest" description="Disordered" evidence="5">
    <location>
        <begin position="1"/>
        <end position="21"/>
    </location>
</feature>
<name>A0A085MR98_9BILA</name>
<dbReference type="SUPFAM" id="SSF46689">
    <property type="entry name" value="Homeodomain-like"/>
    <property type="match status" value="2"/>
</dbReference>
<organism evidence="7">
    <name type="scientific">Trichuris suis</name>
    <name type="common">pig whipworm</name>
    <dbReference type="NCBI Taxonomy" id="68888"/>
    <lineage>
        <taxon>Eukaryota</taxon>
        <taxon>Metazoa</taxon>
        <taxon>Ecdysozoa</taxon>
        <taxon>Nematoda</taxon>
        <taxon>Enoplea</taxon>
        <taxon>Dorylaimia</taxon>
        <taxon>Trichinellida</taxon>
        <taxon>Trichuridae</taxon>
        <taxon>Trichuris</taxon>
    </lineage>
</organism>
<evidence type="ECO:0000259" key="6">
    <source>
        <dbReference type="PROSITE" id="PS51253"/>
    </source>
</evidence>
<dbReference type="InterPro" id="IPR050863">
    <property type="entry name" value="CenT-Element_Derived"/>
</dbReference>
<protein>
    <recommendedName>
        <fullName evidence="6">HTH CENPB-type domain-containing protein</fullName>
    </recommendedName>
</protein>
<dbReference type="InterPro" id="IPR007889">
    <property type="entry name" value="HTH_Psq"/>
</dbReference>
<feature type="domain" description="HTH CENPB-type" evidence="6">
    <location>
        <begin position="79"/>
        <end position="164"/>
    </location>
</feature>
<gene>
    <name evidence="7" type="ORF">M514_28079</name>
</gene>
<evidence type="ECO:0000256" key="2">
    <source>
        <dbReference type="ARBA" id="ARBA00010881"/>
    </source>
</evidence>
<dbReference type="AlphaFoldDB" id="A0A085MR98"/>
<dbReference type="Proteomes" id="UP000030758">
    <property type="component" value="Unassembled WGS sequence"/>
</dbReference>
<dbReference type="Pfam" id="PF03184">
    <property type="entry name" value="DDE_1"/>
    <property type="match status" value="1"/>
</dbReference>
<dbReference type="GO" id="GO:0005634">
    <property type="term" value="C:nucleus"/>
    <property type="evidence" value="ECO:0007669"/>
    <property type="project" value="UniProtKB-SubCell"/>
</dbReference>
<evidence type="ECO:0000313" key="7">
    <source>
        <dbReference type="EMBL" id="KFD59744.1"/>
    </source>
</evidence>
<dbReference type="PANTHER" id="PTHR19303:SF52">
    <property type="entry name" value="TIGGER TRANSPOSABLE ELEMENT-DERIVED PROTEIN 6"/>
    <property type="match status" value="1"/>
</dbReference>
<dbReference type="PANTHER" id="PTHR19303">
    <property type="entry name" value="TRANSPOSON"/>
    <property type="match status" value="1"/>
</dbReference>
<evidence type="ECO:0000256" key="3">
    <source>
        <dbReference type="ARBA" id="ARBA00023125"/>
    </source>
</evidence>
<accession>A0A085MR98</accession>
<feature type="region of interest" description="Disordered" evidence="5">
    <location>
        <begin position="477"/>
        <end position="497"/>
    </location>
</feature>
<feature type="compositionally biased region" description="Acidic residues" evidence="5">
    <location>
        <begin position="481"/>
        <end position="497"/>
    </location>
</feature>
<evidence type="ECO:0000256" key="4">
    <source>
        <dbReference type="ARBA" id="ARBA00023242"/>
    </source>
</evidence>